<protein>
    <submittedName>
        <fullName evidence="1">Uncharacterized protein</fullName>
    </submittedName>
</protein>
<evidence type="ECO:0000313" key="2">
    <source>
        <dbReference type="Proteomes" id="UP000485058"/>
    </source>
</evidence>
<dbReference type="Proteomes" id="UP000485058">
    <property type="component" value="Unassembled WGS sequence"/>
</dbReference>
<reference evidence="1 2" key="1">
    <citation type="submission" date="2020-02" db="EMBL/GenBank/DDBJ databases">
        <title>Draft genome sequence of Haematococcus lacustris strain NIES-144.</title>
        <authorList>
            <person name="Morimoto D."/>
            <person name="Nakagawa S."/>
            <person name="Yoshida T."/>
            <person name="Sawayama S."/>
        </authorList>
    </citation>
    <scope>NUCLEOTIDE SEQUENCE [LARGE SCALE GENOMIC DNA]</scope>
    <source>
        <strain evidence="1 2">NIES-144</strain>
    </source>
</reference>
<comment type="caution">
    <text evidence="1">The sequence shown here is derived from an EMBL/GenBank/DDBJ whole genome shotgun (WGS) entry which is preliminary data.</text>
</comment>
<accession>A0A699ZJG0</accession>
<sequence length="76" mass="8534">MQARVAINCSDTTQRHRLLCQWPELSNRGPPASAYHKVYACTWSALAMSHCSRSSWDGTHRNWGLFTAELTQLVAG</sequence>
<dbReference type="EMBL" id="BLLF01001976">
    <property type="protein sequence ID" value="GFH22135.1"/>
    <property type="molecule type" value="Genomic_DNA"/>
</dbReference>
<name>A0A699ZJG0_HAELA</name>
<proteinExistence type="predicted"/>
<evidence type="ECO:0000313" key="1">
    <source>
        <dbReference type="EMBL" id="GFH22135.1"/>
    </source>
</evidence>
<gene>
    <name evidence="1" type="ORF">HaLaN_19552</name>
</gene>
<keyword evidence="2" id="KW-1185">Reference proteome</keyword>
<organism evidence="1 2">
    <name type="scientific">Haematococcus lacustris</name>
    <name type="common">Green alga</name>
    <name type="synonym">Haematococcus pluvialis</name>
    <dbReference type="NCBI Taxonomy" id="44745"/>
    <lineage>
        <taxon>Eukaryota</taxon>
        <taxon>Viridiplantae</taxon>
        <taxon>Chlorophyta</taxon>
        <taxon>core chlorophytes</taxon>
        <taxon>Chlorophyceae</taxon>
        <taxon>CS clade</taxon>
        <taxon>Chlamydomonadales</taxon>
        <taxon>Haematococcaceae</taxon>
        <taxon>Haematococcus</taxon>
    </lineage>
</organism>
<dbReference type="AlphaFoldDB" id="A0A699ZJG0"/>